<gene>
    <name evidence="2" type="ORF">FB562_1170</name>
</gene>
<dbReference type="AlphaFoldDB" id="A0A542YJ36"/>
<feature type="transmembrane region" description="Helical" evidence="1">
    <location>
        <begin position="53"/>
        <end position="75"/>
    </location>
</feature>
<evidence type="ECO:0000256" key="1">
    <source>
        <dbReference type="SAM" id="Phobius"/>
    </source>
</evidence>
<evidence type="ECO:0000313" key="3">
    <source>
        <dbReference type="Proteomes" id="UP000317998"/>
    </source>
</evidence>
<proteinExistence type="predicted"/>
<accession>A0A542YJ36</accession>
<reference evidence="2 3" key="1">
    <citation type="submission" date="2019-06" db="EMBL/GenBank/DDBJ databases">
        <title>Sequencing the genomes of 1000 actinobacteria strains.</title>
        <authorList>
            <person name="Klenk H.-P."/>
        </authorList>
    </citation>
    <scope>NUCLEOTIDE SEQUENCE [LARGE SCALE GENOMIC DNA]</scope>
    <source>
        <strain evidence="2 3">DSM 26477</strain>
    </source>
</reference>
<dbReference type="Proteomes" id="UP000317998">
    <property type="component" value="Unassembled WGS sequence"/>
</dbReference>
<keyword evidence="1" id="KW-0472">Membrane</keyword>
<name>A0A542YJ36_9MICO</name>
<organism evidence="2 3">
    <name type="scientific">Homoserinimonas aerilata</name>
    <dbReference type="NCBI Taxonomy" id="1162970"/>
    <lineage>
        <taxon>Bacteria</taxon>
        <taxon>Bacillati</taxon>
        <taxon>Actinomycetota</taxon>
        <taxon>Actinomycetes</taxon>
        <taxon>Micrococcales</taxon>
        <taxon>Microbacteriaceae</taxon>
        <taxon>Homoserinimonas</taxon>
    </lineage>
</organism>
<keyword evidence="1" id="KW-0812">Transmembrane</keyword>
<evidence type="ECO:0000313" key="2">
    <source>
        <dbReference type="EMBL" id="TQL48089.1"/>
    </source>
</evidence>
<keyword evidence="1" id="KW-1133">Transmembrane helix</keyword>
<keyword evidence="3" id="KW-1185">Reference proteome</keyword>
<feature type="transmembrane region" description="Helical" evidence="1">
    <location>
        <begin position="16"/>
        <end position="41"/>
    </location>
</feature>
<comment type="caution">
    <text evidence="2">The sequence shown here is derived from an EMBL/GenBank/DDBJ whole genome shotgun (WGS) entry which is preliminary data.</text>
</comment>
<sequence length="91" mass="9740">MDLWAPVTAAFGGEGWWGILLFVPVLLAGHVSEVAVGYGLWRRTVERPSSKRVWRVAAVSGVVAVASLVAAMIWVGTYAAPRLAADLVHLL</sequence>
<protein>
    <submittedName>
        <fullName evidence="2">Uncharacterized protein</fullName>
    </submittedName>
</protein>
<dbReference type="EMBL" id="VFOM01000001">
    <property type="protein sequence ID" value="TQL48089.1"/>
    <property type="molecule type" value="Genomic_DNA"/>
</dbReference>